<evidence type="ECO:0000313" key="4">
    <source>
        <dbReference type="EMBL" id="CAI5450435.1"/>
    </source>
</evidence>
<feature type="chain" id="PRO_5040433771" evidence="3">
    <location>
        <begin position="18"/>
        <end position="369"/>
    </location>
</feature>
<gene>
    <name evidence="4" type="ORF">CAMP_LOCUS13072</name>
</gene>
<evidence type="ECO:0000256" key="3">
    <source>
        <dbReference type="SAM" id="SignalP"/>
    </source>
</evidence>
<keyword evidence="2" id="KW-0472">Membrane</keyword>
<feature type="signal peptide" evidence="3">
    <location>
        <begin position="1"/>
        <end position="17"/>
    </location>
</feature>
<keyword evidence="2" id="KW-1133">Transmembrane helix</keyword>
<feature type="compositionally biased region" description="Low complexity" evidence="1">
    <location>
        <begin position="237"/>
        <end position="293"/>
    </location>
</feature>
<dbReference type="AlphaFoldDB" id="A0A9P1ISE5"/>
<proteinExistence type="predicted"/>
<dbReference type="OrthoDB" id="5870563at2759"/>
<dbReference type="Proteomes" id="UP001152747">
    <property type="component" value="Unassembled WGS sequence"/>
</dbReference>
<protein>
    <submittedName>
        <fullName evidence="4">Uncharacterized protein</fullName>
    </submittedName>
</protein>
<feature type="region of interest" description="Disordered" evidence="1">
    <location>
        <begin position="237"/>
        <end position="294"/>
    </location>
</feature>
<keyword evidence="2" id="KW-0812">Transmembrane</keyword>
<sequence>MRQILAIFLIYEAGLKCIYVDSASCDASTVGQSSLLPLFQNQLGSAGSSNYNHFLTSSSSYNFTVSNSSSQKISQISGQIISGANSNCSADCLTSVSAYFQQNGNNVSILMLRPSDTTLYPNYTLVSDQTTFYCTTVSGYCGATLALYQYKSSVYLDYLADLSAPTNGSYTVTLTGLPLCYLWSPDNSTTTTSTVTTTTVATTTVASNTTTVASSNGTTVASNGTTVASNTTTVATTTVSPSTNTTSSSSSGSNTTTVTTTTVATTTVTTTGSASTVPSNETTTVSSSSDSSSGWWKNWRWPIIAGAIFLGVAISLGLVAFLTCAFIGANSVAPKAYTPPPSYDSPGPPQLPPQPIMAQPMVTPFTVGI</sequence>
<dbReference type="EMBL" id="CANHGI010000005">
    <property type="protein sequence ID" value="CAI5450435.1"/>
    <property type="molecule type" value="Genomic_DNA"/>
</dbReference>
<organism evidence="4 5">
    <name type="scientific">Caenorhabditis angaria</name>
    <dbReference type="NCBI Taxonomy" id="860376"/>
    <lineage>
        <taxon>Eukaryota</taxon>
        <taxon>Metazoa</taxon>
        <taxon>Ecdysozoa</taxon>
        <taxon>Nematoda</taxon>
        <taxon>Chromadorea</taxon>
        <taxon>Rhabditida</taxon>
        <taxon>Rhabditina</taxon>
        <taxon>Rhabditomorpha</taxon>
        <taxon>Rhabditoidea</taxon>
        <taxon>Rhabditidae</taxon>
        <taxon>Peloderinae</taxon>
        <taxon>Caenorhabditis</taxon>
    </lineage>
</organism>
<evidence type="ECO:0000256" key="1">
    <source>
        <dbReference type="SAM" id="MobiDB-lite"/>
    </source>
</evidence>
<keyword evidence="3" id="KW-0732">Signal</keyword>
<feature type="transmembrane region" description="Helical" evidence="2">
    <location>
        <begin position="303"/>
        <end position="329"/>
    </location>
</feature>
<comment type="caution">
    <text evidence="4">The sequence shown here is derived from an EMBL/GenBank/DDBJ whole genome shotgun (WGS) entry which is preliminary data.</text>
</comment>
<keyword evidence="5" id="KW-1185">Reference proteome</keyword>
<evidence type="ECO:0000256" key="2">
    <source>
        <dbReference type="SAM" id="Phobius"/>
    </source>
</evidence>
<reference evidence="4" key="1">
    <citation type="submission" date="2022-11" db="EMBL/GenBank/DDBJ databases">
        <authorList>
            <person name="Kikuchi T."/>
        </authorList>
    </citation>
    <scope>NUCLEOTIDE SEQUENCE</scope>
    <source>
        <strain evidence="4">PS1010</strain>
    </source>
</reference>
<name>A0A9P1ISE5_9PELO</name>
<accession>A0A9P1ISE5</accession>
<evidence type="ECO:0000313" key="5">
    <source>
        <dbReference type="Proteomes" id="UP001152747"/>
    </source>
</evidence>